<keyword evidence="1" id="KW-0812">Transmembrane</keyword>
<feature type="transmembrane region" description="Helical" evidence="1">
    <location>
        <begin position="33"/>
        <end position="52"/>
    </location>
</feature>
<reference evidence="3 4" key="1">
    <citation type="journal article" date="2012" name="J. Bacteriol.">
        <title>Genome Sequence of n-Alkane-Degrading Hydrocarboniphaga effusa Strain AP103T (ATCC BAA-332T).</title>
        <authorList>
            <person name="Chang H.K."/>
            <person name="Zylstra G.J."/>
            <person name="Chae J.C."/>
        </authorList>
    </citation>
    <scope>NUCLEOTIDE SEQUENCE [LARGE SCALE GENOMIC DNA]</scope>
    <source>
        <strain evidence="3 4">AP103</strain>
    </source>
</reference>
<accession>I7ZDW9</accession>
<dbReference type="RefSeq" id="WP_007183160.1">
    <property type="nucleotide sequence ID" value="NZ_AKGD01000001.1"/>
</dbReference>
<evidence type="ECO:0000313" key="3">
    <source>
        <dbReference type="EMBL" id="EIT70064.1"/>
    </source>
</evidence>
<evidence type="ECO:0000256" key="1">
    <source>
        <dbReference type="SAM" id="Phobius"/>
    </source>
</evidence>
<keyword evidence="4" id="KW-1185">Reference proteome</keyword>
<dbReference type="STRING" id="1172194.WQQ_00140"/>
<dbReference type="Proteomes" id="UP000003704">
    <property type="component" value="Unassembled WGS sequence"/>
</dbReference>
<evidence type="ECO:0000313" key="4">
    <source>
        <dbReference type="Proteomes" id="UP000003704"/>
    </source>
</evidence>
<keyword evidence="1" id="KW-1133">Transmembrane helix</keyword>
<keyword evidence="1" id="KW-0472">Membrane</keyword>
<proteinExistence type="predicted"/>
<dbReference type="AlphaFoldDB" id="I7ZDW9"/>
<reference evidence="3" key="2">
    <citation type="submission" date="2012-05" db="EMBL/GenBank/DDBJ databases">
        <authorList>
            <person name="Park J.-H."/>
            <person name="Zylstra G.J."/>
            <person name="Chae J.-C."/>
        </authorList>
    </citation>
    <scope>NUCLEOTIDE SEQUENCE</scope>
    <source>
        <strain evidence="3">AP103</strain>
    </source>
</reference>
<evidence type="ECO:0000313" key="2">
    <source>
        <dbReference type="EMBL" id="EIT69877.1"/>
    </source>
</evidence>
<gene>
    <name evidence="2" type="ORF">WQQ_00140</name>
    <name evidence="3" type="ORF">WQQ_02010</name>
</gene>
<name>I7ZDW9_9GAMM</name>
<dbReference type="EMBL" id="AKGD01000001">
    <property type="protein sequence ID" value="EIT70064.1"/>
    <property type="molecule type" value="Genomic_DNA"/>
</dbReference>
<dbReference type="EMBL" id="AKGD01000001">
    <property type="protein sequence ID" value="EIT69877.1"/>
    <property type="molecule type" value="Genomic_DNA"/>
</dbReference>
<comment type="caution">
    <text evidence="3">The sequence shown here is derived from an EMBL/GenBank/DDBJ whole genome shotgun (WGS) entry which is preliminary data.</text>
</comment>
<feature type="transmembrane region" description="Helical" evidence="1">
    <location>
        <begin position="7"/>
        <end position="27"/>
    </location>
</feature>
<protein>
    <submittedName>
        <fullName evidence="3">Uncharacterized protein</fullName>
    </submittedName>
</protein>
<sequence length="63" mass="6764">MSARSRLLPLLALSLLSAGAIIGMLLVDGVWDYALLLFAASPLIVGAERAWLQRKARAKESKA</sequence>
<organism evidence="3 4">
    <name type="scientific">Hydrocarboniphaga effusa AP103</name>
    <dbReference type="NCBI Taxonomy" id="1172194"/>
    <lineage>
        <taxon>Bacteria</taxon>
        <taxon>Pseudomonadati</taxon>
        <taxon>Pseudomonadota</taxon>
        <taxon>Gammaproteobacteria</taxon>
        <taxon>Nevskiales</taxon>
        <taxon>Nevskiaceae</taxon>
        <taxon>Hydrocarboniphaga</taxon>
    </lineage>
</organism>